<organism evidence="3 4">
    <name type="scientific">Polypedilum vanderplanki</name>
    <name type="common">Sleeping chironomid midge</name>
    <dbReference type="NCBI Taxonomy" id="319348"/>
    <lineage>
        <taxon>Eukaryota</taxon>
        <taxon>Metazoa</taxon>
        <taxon>Ecdysozoa</taxon>
        <taxon>Arthropoda</taxon>
        <taxon>Hexapoda</taxon>
        <taxon>Insecta</taxon>
        <taxon>Pterygota</taxon>
        <taxon>Neoptera</taxon>
        <taxon>Endopterygota</taxon>
        <taxon>Diptera</taxon>
        <taxon>Nematocera</taxon>
        <taxon>Chironomoidea</taxon>
        <taxon>Chironomidae</taxon>
        <taxon>Chironominae</taxon>
        <taxon>Polypedilum</taxon>
        <taxon>Polypedilum</taxon>
    </lineage>
</organism>
<evidence type="ECO:0000313" key="3">
    <source>
        <dbReference type="EMBL" id="KAG5677642.1"/>
    </source>
</evidence>
<feature type="chain" id="PRO_5039905845" evidence="2">
    <location>
        <begin position="17"/>
        <end position="309"/>
    </location>
</feature>
<keyword evidence="2" id="KW-0732">Signal</keyword>
<evidence type="ECO:0000256" key="2">
    <source>
        <dbReference type="SAM" id="SignalP"/>
    </source>
</evidence>
<comment type="caution">
    <text evidence="3">The sequence shown here is derived from an EMBL/GenBank/DDBJ whole genome shotgun (WGS) entry which is preliminary data.</text>
</comment>
<proteinExistence type="predicted"/>
<keyword evidence="4" id="KW-1185">Reference proteome</keyword>
<dbReference type="Proteomes" id="UP001107558">
    <property type="component" value="Chromosome 2"/>
</dbReference>
<feature type="compositionally biased region" description="Basic and acidic residues" evidence="1">
    <location>
        <begin position="245"/>
        <end position="268"/>
    </location>
</feature>
<dbReference type="AlphaFoldDB" id="A0A9J6C6I5"/>
<dbReference type="EMBL" id="JADBJN010000002">
    <property type="protein sequence ID" value="KAG5677642.1"/>
    <property type="molecule type" value="Genomic_DNA"/>
</dbReference>
<feature type="region of interest" description="Disordered" evidence="1">
    <location>
        <begin position="188"/>
        <end position="294"/>
    </location>
</feature>
<evidence type="ECO:0000256" key="1">
    <source>
        <dbReference type="SAM" id="MobiDB-lite"/>
    </source>
</evidence>
<protein>
    <submittedName>
        <fullName evidence="3">Uncharacterized protein</fullName>
    </submittedName>
</protein>
<feature type="compositionally biased region" description="Polar residues" evidence="1">
    <location>
        <begin position="228"/>
        <end position="244"/>
    </location>
</feature>
<feature type="region of interest" description="Disordered" evidence="1">
    <location>
        <begin position="105"/>
        <end position="134"/>
    </location>
</feature>
<feature type="compositionally biased region" description="Acidic residues" evidence="1">
    <location>
        <begin position="279"/>
        <end position="293"/>
    </location>
</feature>
<name>A0A9J6C6I5_POLVA</name>
<feature type="signal peptide" evidence="2">
    <location>
        <begin position="1"/>
        <end position="16"/>
    </location>
</feature>
<feature type="compositionally biased region" description="Basic and acidic residues" evidence="1">
    <location>
        <begin position="190"/>
        <end position="225"/>
    </location>
</feature>
<reference evidence="3" key="1">
    <citation type="submission" date="2021-03" db="EMBL/GenBank/DDBJ databases">
        <title>Chromosome level genome of the anhydrobiotic midge Polypedilum vanderplanki.</title>
        <authorList>
            <person name="Yoshida Y."/>
            <person name="Kikawada T."/>
            <person name="Gusev O."/>
        </authorList>
    </citation>
    <scope>NUCLEOTIDE SEQUENCE</scope>
    <source>
        <strain evidence="3">NIAS01</strain>
        <tissue evidence="3">Whole body or cell culture</tissue>
    </source>
</reference>
<gene>
    <name evidence="3" type="ORF">PVAND_007383</name>
</gene>
<feature type="compositionally biased region" description="Acidic residues" evidence="1">
    <location>
        <begin position="122"/>
        <end position="134"/>
    </location>
</feature>
<accession>A0A9J6C6I5</accession>
<evidence type="ECO:0000313" key="4">
    <source>
        <dbReference type="Proteomes" id="UP001107558"/>
    </source>
</evidence>
<sequence>MNNWGFLLILIVAASAKSLPEDTETLSDTSDVIAIVAEITENTKIIIEDEPTTEKITDSTIKITKNEATSTKSTEIKEVSTPVKDIENERSTTNVTKAAQETTKISLDSITAAPKEVPAQSEDSDEDDDDEDYPMIEEEDLEEKKRRERFKPKCVQSLIIQIFYQGSTLPLSFENADDKIIVSVVTSKSISDHHEIPTKAADEEQKSESINKDKEIDKQDKKEPDPPVTQSNTHSVAIHSTTTENIKEHNDVTKAHTDVIKPTKKEEASSTMKTHTHEEDEDEDEDYGNPDTDDQLKATCIAALCGIGK</sequence>